<keyword evidence="11" id="KW-1185">Reference proteome</keyword>
<dbReference type="Pfam" id="PF00005">
    <property type="entry name" value="ABC_tran"/>
    <property type="match status" value="1"/>
</dbReference>
<evidence type="ECO:0000313" key="11">
    <source>
        <dbReference type="Proteomes" id="UP001241537"/>
    </source>
</evidence>
<dbReference type="GO" id="GO:0005524">
    <property type="term" value="F:ATP binding"/>
    <property type="evidence" value="ECO:0007669"/>
    <property type="project" value="UniProtKB-KW"/>
</dbReference>
<feature type="transmembrane region" description="Helical" evidence="7">
    <location>
        <begin position="21"/>
        <end position="43"/>
    </location>
</feature>
<dbReference type="Pfam" id="PF00664">
    <property type="entry name" value="ABC_membrane"/>
    <property type="match status" value="1"/>
</dbReference>
<sequence>MKRFLKEKFGLTEQGAGAVQQAAVLSFFVNVGYMALMMIAMYYGDNVLRDIQKPALHYLLIIIAALAVLFLIIDREYVKTFNATYQEARELRLEIAERIQELPLSYFSRHDLSDLAQTIMQDVTDIEHAMSHAMPRCIAYGAFLLVIGILLLISEPRLGLAVILAPILALLLLLLSKNMQKNWTARYFWRSRETTEAFQETIELHREIRSCGIEEENFRQLSDALDDSEKLRLRAEMVQAIPILLSTAVMKLNLGVVALVSACLLHQNAVQLIYVIGFLLASVRLVDAVSAMEETFAELLYLNARVQRINELRNTETQQGEDVALEHFDIELRDVEFSYENSGKVVDRACFTARQGEVTAIVGPSGCGKSTLLRLISRLLDYQSGKILIDGKDIRHISTTSLFENVSFVFQDVILFNSSVMDNIRMGRADADDEEVRGAARLANCEEFILKLPQGYDTEIGENGSRLSGGERQRISIARALLKNAPILLLDEISASLDVENEMQIQSALNRLIAGKTVIIVSHRMKSIEKADQIVVMNAGKVEATGTHETLLASSALYRRLIEKSNLTESFSY</sequence>
<gene>
    <name evidence="10" type="ORF">J2S20_001027</name>
</gene>
<feature type="domain" description="ABC transmembrane type-1" evidence="9">
    <location>
        <begin position="22"/>
        <end position="299"/>
    </location>
</feature>
<feature type="transmembrane region" description="Helical" evidence="7">
    <location>
        <begin position="55"/>
        <end position="73"/>
    </location>
</feature>
<keyword evidence="2 7" id="KW-0812">Transmembrane</keyword>
<dbReference type="InterPro" id="IPR003593">
    <property type="entry name" value="AAA+_ATPase"/>
</dbReference>
<evidence type="ECO:0000256" key="7">
    <source>
        <dbReference type="SAM" id="Phobius"/>
    </source>
</evidence>
<dbReference type="FunFam" id="3.40.50.300:FF:001443">
    <property type="entry name" value="ABC transporter, ATP-binding protein"/>
    <property type="match status" value="1"/>
</dbReference>
<dbReference type="PROSITE" id="PS00211">
    <property type="entry name" value="ABC_TRANSPORTER_1"/>
    <property type="match status" value="1"/>
</dbReference>
<name>A0AAE3V9U6_9FIRM</name>
<keyword evidence="5 7" id="KW-1133">Transmembrane helix</keyword>
<dbReference type="InterPro" id="IPR003439">
    <property type="entry name" value="ABC_transporter-like_ATP-bd"/>
</dbReference>
<feature type="transmembrane region" description="Helical" evidence="7">
    <location>
        <begin position="159"/>
        <end position="176"/>
    </location>
</feature>
<dbReference type="EMBL" id="JAUSTO010000005">
    <property type="protein sequence ID" value="MDQ0152338.1"/>
    <property type="molecule type" value="Genomic_DNA"/>
</dbReference>
<dbReference type="InterPro" id="IPR017871">
    <property type="entry name" value="ABC_transporter-like_CS"/>
</dbReference>
<dbReference type="InterPro" id="IPR011527">
    <property type="entry name" value="ABC1_TM_dom"/>
</dbReference>
<dbReference type="PROSITE" id="PS50893">
    <property type="entry name" value="ABC_TRANSPORTER_2"/>
    <property type="match status" value="1"/>
</dbReference>
<evidence type="ECO:0000256" key="6">
    <source>
        <dbReference type="ARBA" id="ARBA00023136"/>
    </source>
</evidence>
<dbReference type="SUPFAM" id="SSF52540">
    <property type="entry name" value="P-loop containing nucleoside triphosphate hydrolases"/>
    <property type="match status" value="1"/>
</dbReference>
<feature type="transmembrane region" description="Helical" evidence="7">
    <location>
        <begin position="137"/>
        <end position="153"/>
    </location>
</feature>
<evidence type="ECO:0000256" key="5">
    <source>
        <dbReference type="ARBA" id="ARBA00022989"/>
    </source>
</evidence>
<evidence type="ECO:0000256" key="4">
    <source>
        <dbReference type="ARBA" id="ARBA00022840"/>
    </source>
</evidence>
<evidence type="ECO:0000259" key="9">
    <source>
        <dbReference type="PROSITE" id="PS50929"/>
    </source>
</evidence>
<feature type="transmembrane region" description="Helical" evidence="7">
    <location>
        <begin position="240"/>
        <end position="262"/>
    </location>
</feature>
<evidence type="ECO:0000256" key="1">
    <source>
        <dbReference type="ARBA" id="ARBA00004651"/>
    </source>
</evidence>
<feature type="domain" description="ABC transporter" evidence="8">
    <location>
        <begin position="330"/>
        <end position="564"/>
    </location>
</feature>
<evidence type="ECO:0000256" key="3">
    <source>
        <dbReference type="ARBA" id="ARBA00022741"/>
    </source>
</evidence>
<dbReference type="GO" id="GO:0015421">
    <property type="term" value="F:ABC-type oligopeptide transporter activity"/>
    <property type="evidence" value="ECO:0007669"/>
    <property type="project" value="TreeGrafter"/>
</dbReference>
<evidence type="ECO:0000256" key="2">
    <source>
        <dbReference type="ARBA" id="ARBA00022692"/>
    </source>
</evidence>
<organism evidence="10 11">
    <name type="scientific">Moryella indoligenes</name>
    <dbReference type="NCBI Taxonomy" id="371674"/>
    <lineage>
        <taxon>Bacteria</taxon>
        <taxon>Bacillati</taxon>
        <taxon>Bacillota</taxon>
        <taxon>Clostridia</taxon>
        <taxon>Lachnospirales</taxon>
        <taxon>Lachnospiraceae</taxon>
        <taxon>Moryella</taxon>
    </lineage>
</organism>
<comment type="caution">
    <text evidence="10">The sequence shown here is derived from an EMBL/GenBank/DDBJ whole genome shotgun (WGS) entry which is preliminary data.</text>
</comment>
<dbReference type="AlphaFoldDB" id="A0AAE3V9U6"/>
<dbReference type="GO" id="GO:0016887">
    <property type="term" value="F:ATP hydrolysis activity"/>
    <property type="evidence" value="ECO:0007669"/>
    <property type="project" value="InterPro"/>
</dbReference>
<dbReference type="SUPFAM" id="SSF90123">
    <property type="entry name" value="ABC transporter transmembrane region"/>
    <property type="match status" value="1"/>
</dbReference>
<dbReference type="PROSITE" id="PS50929">
    <property type="entry name" value="ABC_TM1F"/>
    <property type="match status" value="1"/>
</dbReference>
<dbReference type="PANTHER" id="PTHR43394">
    <property type="entry name" value="ATP-DEPENDENT PERMEASE MDL1, MITOCHONDRIAL"/>
    <property type="match status" value="1"/>
</dbReference>
<keyword evidence="3" id="KW-0547">Nucleotide-binding</keyword>
<dbReference type="SMART" id="SM00382">
    <property type="entry name" value="AAA"/>
    <property type="match status" value="1"/>
</dbReference>
<keyword evidence="6 7" id="KW-0472">Membrane</keyword>
<dbReference type="Gene3D" id="3.40.50.300">
    <property type="entry name" value="P-loop containing nucleotide triphosphate hydrolases"/>
    <property type="match status" value="1"/>
</dbReference>
<dbReference type="GO" id="GO:0005886">
    <property type="term" value="C:plasma membrane"/>
    <property type="evidence" value="ECO:0007669"/>
    <property type="project" value="UniProtKB-SubCell"/>
</dbReference>
<dbReference type="InterPro" id="IPR039421">
    <property type="entry name" value="Type_1_exporter"/>
</dbReference>
<protein>
    <submittedName>
        <fullName evidence="10">ATP-binding cassette subfamily B protein</fullName>
    </submittedName>
</protein>
<keyword evidence="4 10" id="KW-0067">ATP-binding</keyword>
<dbReference type="Gene3D" id="1.20.1560.10">
    <property type="entry name" value="ABC transporter type 1, transmembrane domain"/>
    <property type="match status" value="1"/>
</dbReference>
<evidence type="ECO:0000259" key="8">
    <source>
        <dbReference type="PROSITE" id="PS50893"/>
    </source>
</evidence>
<reference evidence="10" key="1">
    <citation type="submission" date="2023-07" db="EMBL/GenBank/DDBJ databases">
        <title>Genomic Encyclopedia of Type Strains, Phase IV (KMG-IV): sequencing the most valuable type-strain genomes for metagenomic binning, comparative biology and taxonomic classification.</title>
        <authorList>
            <person name="Goeker M."/>
        </authorList>
    </citation>
    <scope>NUCLEOTIDE SEQUENCE</scope>
    <source>
        <strain evidence="10">DSM 19659</strain>
    </source>
</reference>
<dbReference type="PANTHER" id="PTHR43394:SF1">
    <property type="entry name" value="ATP-BINDING CASSETTE SUB-FAMILY B MEMBER 10, MITOCHONDRIAL"/>
    <property type="match status" value="1"/>
</dbReference>
<dbReference type="Proteomes" id="UP001241537">
    <property type="component" value="Unassembled WGS sequence"/>
</dbReference>
<dbReference type="InterPro" id="IPR036640">
    <property type="entry name" value="ABC1_TM_sf"/>
</dbReference>
<accession>A0AAE3V9U6</accession>
<comment type="subcellular location">
    <subcellularLocation>
        <location evidence="1">Cell membrane</location>
        <topology evidence="1">Multi-pass membrane protein</topology>
    </subcellularLocation>
</comment>
<proteinExistence type="predicted"/>
<dbReference type="RefSeq" id="WP_307253963.1">
    <property type="nucleotide sequence ID" value="NZ_JAUSTO010000005.1"/>
</dbReference>
<evidence type="ECO:0000313" key="10">
    <source>
        <dbReference type="EMBL" id="MDQ0152338.1"/>
    </source>
</evidence>
<dbReference type="InterPro" id="IPR027417">
    <property type="entry name" value="P-loop_NTPase"/>
</dbReference>